<protein>
    <recommendedName>
        <fullName evidence="5">Aromatic amino acid beta-eliminating lyase/threonine aldolase domain-containing protein</fullName>
    </recommendedName>
</protein>
<comment type="caution">
    <text evidence="6">The sequence shown here is derived from an EMBL/GenBank/DDBJ whole genome shotgun (WGS) entry which is preliminary data.</text>
</comment>
<sequence length="418" mass="46487">MVVVMELGYGNETINFDSKCEGMFWLGTKEPRFFTHARFVMSTTVTRYFLSGKLKLCHHQIVLYGTSAASSKNDIYVVNLRSDTFTLPTSSMKKAMVEAHLGDDVYGEDPTVNRLQKECATLLGKDAALLIPTGTMGNTAAMLSHCHGLFEEILLGDQSHMHFGEVGAIATLAGIHSRTVTNKCDGTMDINELREKIRIKKDPHYPQTRVICLENTHNRCGGTILPLNFLEQVRDVADAHHLAMHLDGARLMHAAVAQEVAPCEIAQYFDSVSMCFSKGLACPVGSILAGSKDFIERALWARKALGGGMRQAGVIAAPMLVALNEIVPHLREDHARARKIAQERPRMHVTDEEFEVLGERISVQMMPFSDTLIRFVTYYGITDKDVDKAIKKLQYVLTGRKRDSEPNSSAFRDKSPLQ</sequence>
<organism evidence="6 7">
    <name type="scientific">Pomacea canaliculata</name>
    <name type="common">Golden apple snail</name>
    <dbReference type="NCBI Taxonomy" id="400727"/>
    <lineage>
        <taxon>Eukaryota</taxon>
        <taxon>Metazoa</taxon>
        <taxon>Spiralia</taxon>
        <taxon>Lophotrochozoa</taxon>
        <taxon>Mollusca</taxon>
        <taxon>Gastropoda</taxon>
        <taxon>Caenogastropoda</taxon>
        <taxon>Architaenioglossa</taxon>
        <taxon>Ampullarioidea</taxon>
        <taxon>Ampullariidae</taxon>
        <taxon>Pomacea</taxon>
    </lineage>
</organism>
<dbReference type="OrthoDB" id="10261951at2759"/>
<dbReference type="GO" id="GO:0005829">
    <property type="term" value="C:cytosol"/>
    <property type="evidence" value="ECO:0007669"/>
    <property type="project" value="TreeGrafter"/>
</dbReference>
<evidence type="ECO:0000256" key="4">
    <source>
        <dbReference type="ARBA" id="ARBA00023239"/>
    </source>
</evidence>
<keyword evidence="3" id="KW-0663">Pyridoxal phosphate</keyword>
<dbReference type="FunFam" id="3.40.640.10:FF:000030">
    <property type="entry name" value="Low-specificity L-threonine aldolase"/>
    <property type="match status" value="1"/>
</dbReference>
<dbReference type="Gene3D" id="3.90.1150.10">
    <property type="entry name" value="Aspartate Aminotransferase, domain 1"/>
    <property type="match status" value="1"/>
</dbReference>
<dbReference type="InterPro" id="IPR015421">
    <property type="entry name" value="PyrdxlP-dep_Trfase_major"/>
</dbReference>
<gene>
    <name evidence="6" type="ORF">C0Q70_01282</name>
</gene>
<dbReference type="GO" id="GO:0008732">
    <property type="term" value="F:L-allo-threonine aldolase activity"/>
    <property type="evidence" value="ECO:0007669"/>
    <property type="project" value="TreeGrafter"/>
</dbReference>
<name>A0A2T7PZ20_POMCA</name>
<proteinExistence type="inferred from homology"/>
<dbReference type="InterPro" id="IPR001597">
    <property type="entry name" value="ArAA_b-elim_lyase/Thr_aldolase"/>
</dbReference>
<accession>A0A2T7PZ20</accession>
<dbReference type="SUPFAM" id="SSF53383">
    <property type="entry name" value="PLP-dependent transferases"/>
    <property type="match status" value="1"/>
</dbReference>
<evidence type="ECO:0000313" key="7">
    <source>
        <dbReference type="Proteomes" id="UP000245119"/>
    </source>
</evidence>
<dbReference type="InterPro" id="IPR015422">
    <property type="entry name" value="PyrdxlP-dep_Trfase_small"/>
</dbReference>
<evidence type="ECO:0000313" key="6">
    <source>
        <dbReference type="EMBL" id="PVD38664.1"/>
    </source>
</evidence>
<reference evidence="6 7" key="1">
    <citation type="submission" date="2018-04" db="EMBL/GenBank/DDBJ databases">
        <title>The genome of golden apple snail Pomacea canaliculata provides insight into stress tolerance and invasive adaptation.</title>
        <authorList>
            <person name="Liu C."/>
            <person name="Liu B."/>
            <person name="Ren Y."/>
            <person name="Zhang Y."/>
            <person name="Wang H."/>
            <person name="Li S."/>
            <person name="Jiang F."/>
            <person name="Yin L."/>
            <person name="Zhang G."/>
            <person name="Qian W."/>
            <person name="Fan W."/>
        </authorList>
    </citation>
    <scope>NUCLEOTIDE SEQUENCE [LARGE SCALE GENOMIC DNA]</scope>
    <source>
        <strain evidence="6">SZHN2017</strain>
        <tissue evidence="6">Muscle</tissue>
    </source>
</reference>
<dbReference type="InterPro" id="IPR023603">
    <property type="entry name" value="Low_specificity_L-TA-like"/>
</dbReference>
<keyword evidence="4" id="KW-0456">Lyase</keyword>
<dbReference type="PANTHER" id="PTHR48097">
    <property type="entry name" value="L-THREONINE ALDOLASE-RELATED"/>
    <property type="match status" value="1"/>
</dbReference>
<dbReference type="Proteomes" id="UP000245119">
    <property type="component" value="Linkage Group LG1"/>
</dbReference>
<evidence type="ECO:0000259" key="5">
    <source>
        <dbReference type="Pfam" id="PF01212"/>
    </source>
</evidence>
<comment type="cofactor">
    <cofactor evidence="1">
        <name>pyridoxal 5'-phosphate</name>
        <dbReference type="ChEBI" id="CHEBI:597326"/>
    </cofactor>
</comment>
<dbReference type="GO" id="GO:0006567">
    <property type="term" value="P:L-threonine catabolic process"/>
    <property type="evidence" value="ECO:0007669"/>
    <property type="project" value="TreeGrafter"/>
</dbReference>
<evidence type="ECO:0000256" key="3">
    <source>
        <dbReference type="ARBA" id="ARBA00022898"/>
    </source>
</evidence>
<dbReference type="PANTHER" id="PTHR48097:SF9">
    <property type="entry name" value="L-THREONINE ALDOLASE"/>
    <property type="match status" value="1"/>
</dbReference>
<dbReference type="GO" id="GO:0006545">
    <property type="term" value="P:glycine biosynthetic process"/>
    <property type="evidence" value="ECO:0007669"/>
    <property type="project" value="TreeGrafter"/>
</dbReference>
<dbReference type="AlphaFoldDB" id="A0A2T7PZ20"/>
<dbReference type="Pfam" id="PF01212">
    <property type="entry name" value="Beta_elim_lyase"/>
    <property type="match status" value="1"/>
</dbReference>
<dbReference type="STRING" id="400727.A0A2T7PZ20"/>
<dbReference type="NCBIfam" id="NF041359">
    <property type="entry name" value="GntG_guanitoxin"/>
    <property type="match status" value="1"/>
</dbReference>
<dbReference type="InterPro" id="IPR015424">
    <property type="entry name" value="PyrdxlP-dep_Trfase"/>
</dbReference>
<evidence type="ECO:0000256" key="1">
    <source>
        <dbReference type="ARBA" id="ARBA00001933"/>
    </source>
</evidence>
<evidence type="ECO:0000256" key="2">
    <source>
        <dbReference type="ARBA" id="ARBA00006966"/>
    </source>
</evidence>
<dbReference type="Gene3D" id="3.40.640.10">
    <property type="entry name" value="Type I PLP-dependent aspartate aminotransferase-like (Major domain)"/>
    <property type="match status" value="1"/>
</dbReference>
<keyword evidence="7" id="KW-1185">Reference proteome</keyword>
<feature type="domain" description="Aromatic amino acid beta-eliminating lyase/threonine aldolase" evidence="5">
    <location>
        <begin position="79"/>
        <end position="352"/>
    </location>
</feature>
<comment type="similarity">
    <text evidence="2">Belongs to the threonine aldolase family.</text>
</comment>
<dbReference type="EMBL" id="PZQS01000001">
    <property type="protein sequence ID" value="PVD38664.1"/>
    <property type="molecule type" value="Genomic_DNA"/>
</dbReference>